<dbReference type="PANTHER" id="PTHR13844">
    <property type="entry name" value="SWI/SNF-RELATED MATRIX-ASSOCIATED ACTIN-DEPENDENT REGULATOR OF CHROMATIN SUBFAMILY D"/>
    <property type="match status" value="1"/>
</dbReference>
<dbReference type="InterPro" id="IPR003121">
    <property type="entry name" value="SWIB_MDM2_domain"/>
</dbReference>
<dbReference type="Pfam" id="PF02201">
    <property type="entry name" value="SWIB"/>
    <property type="match status" value="1"/>
</dbReference>
<reference evidence="3" key="1">
    <citation type="submission" date="2020-05" db="EMBL/GenBank/DDBJ databases">
        <title>Phylogenomic resolution of chytrid fungi.</title>
        <authorList>
            <person name="Stajich J.E."/>
            <person name="Amses K."/>
            <person name="Simmons R."/>
            <person name="Seto K."/>
            <person name="Myers J."/>
            <person name="Bonds A."/>
            <person name="Quandt C.A."/>
            <person name="Barry K."/>
            <person name="Liu P."/>
            <person name="Grigoriev I."/>
            <person name="Longcore J.E."/>
            <person name="James T.Y."/>
        </authorList>
    </citation>
    <scope>NUCLEOTIDE SEQUENCE</scope>
    <source>
        <strain evidence="3">JEL0379</strain>
    </source>
</reference>
<organism evidence="3 4">
    <name type="scientific">Geranomyces variabilis</name>
    <dbReference type="NCBI Taxonomy" id="109894"/>
    <lineage>
        <taxon>Eukaryota</taxon>
        <taxon>Fungi</taxon>
        <taxon>Fungi incertae sedis</taxon>
        <taxon>Chytridiomycota</taxon>
        <taxon>Chytridiomycota incertae sedis</taxon>
        <taxon>Chytridiomycetes</taxon>
        <taxon>Spizellomycetales</taxon>
        <taxon>Powellomycetaceae</taxon>
        <taxon>Geranomyces</taxon>
    </lineage>
</organism>
<evidence type="ECO:0000259" key="2">
    <source>
        <dbReference type="PROSITE" id="PS51925"/>
    </source>
</evidence>
<dbReference type="PROSITE" id="PS51925">
    <property type="entry name" value="SWIB_MDM2"/>
    <property type="match status" value="1"/>
</dbReference>
<feature type="region of interest" description="Disordered" evidence="1">
    <location>
        <begin position="1"/>
        <end position="22"/>
    </location>
</feature>
<evidence type="ECO:0000313" key="4">
    <source>
        <dbReference type="Proteomes" id="UP001212152"/>
    </source>
</evidence>
<evidence type="ECO:0000313" key="3">
    <source>
        <dbReference type="EMBL" id="KAJ3181478.1"/>
    </source>
</evidence>
<dbReference type="EMBL" id="JADGJQ010000012">
    <property type="protein sequence ID" value="KAJ3181478.1"/>
    <property type="molecule type" value="Genomic_DNA"/>
</dbReference>
<dbReference type="InterPro" id="IPR019835">
    <property type="entry name" value="SWIB_domain"/>
</dbReference>
<dbReference type="SUPFAM" id="SSF47592">
    <property type="entry name" value="SWIB/MDM2 domain"/>
    <property type="match status" value="1"/>
</dbReference>
<name>A0AAD5TN03_9FUNG</name>
<dbReference type="CDD" id="cd10568">
    <property type="entry name" value="SWIB_like"/>
    <property type="match status" value="1"/>
</dbReference>
<comment type="caution">
    <text evidence="3">The sequence shown here is derived from an EMBL/GenBank/DDBJ whole genome shotgun (WGS) entry which is preliminary data.</text>
</comment>
<proteinExistence type="predicted"/>
<feature type="region of interest" description="Disordered" evidence="1">
    <location>
        <begin position="59"/>
        <end position="83"/>
    </location>
</feature>
<keyword evidence="4" id="KW-1185">Reference proteome</keyword>
<dbReference type="Gene3D" id="1.10.245.10">
    <property type="entry name" value="SWIB/MDM2 domain"/>
    <property type="match status" value="1"/>
</dbReference>
<dbReference type="AlphaFoldDB" id="A0AAD5TN03"/>
<dbReference type="InterPro" id="IPR036885">
    <property type="entry name" value="SWIB_MDM2_dom_sf"/>
</dbReference>
<sequence length="465" mass="52698">MSGGGPPPFGTPIPRAGLAQMQNPSAYIPSQYMSPAGVGPGLVNPQVHLQRQVPVGNMAPAPTPGQLKRPGDLATAARTKRKKPAERVLPKQIDAYIPESRIYTELQEFEKRLDATISRKKLDMREQKTQLKPTKRVMRIFLSNISSDQYADVDEDANVFSLDSMRAPSWTLRIEGRLLDFDHARKPQANPPKFSSFVRSVVVELQRNQSLYPDNNIIEWHKSERMDDCDGFEIKRKGDTDVTAKILIYLDHKPEKFKLSPPLAKLLDIHTDTAASVTNAVWQYVKAQKLQDPDDKSHINCDEALRNIFGLARITFAQISELLRPHFAPPDPIVLQYTISTDKEHQYAQYAYDIDVETPSPVREHFEQISVIPPQIAKDIGMLDEKITALIQAINNGKLKRDFMLAFADDPIAFLNKWMTSQSRDLESLLGDTHINVDETRRAQFFDQSVVDQAVFHHLRLRDTA</sequence>
<feature type="domain" description="DM2" evidence="2">
    <location>
        <begin position="252"/>
        <end position="329"/>
    </location>
</feature>
<dbReference type="SMART" id="SM00151">
    <property type="entry name" value="SWIB"/>
    <property type="match status" value="1"/>
</dbReference>
<evidence type="ECO:0000256" key="1">
    <source>
        <dbReference type="SAM" id="MobiDB-lite"/>
    </source>
</evidence>
<gene>
    <name evidence="3" type="primary">SMARCD3</name>
    <name evidence="3" type="ORF">HDU87_001087</name>
</gene>
<dbReference type="Proteomes" id="UP001212152">
    <property type="component" value="Unassembled WGS sequence"/>
</dbReference>
<protein>
    <submittedName>
        <fullName evidence="3">SWI SNF, matrix associated, actin dependent regulator of chromatin, sub d, member 3</fullName>
    </submittedName>
</protein>
<feature type="compositionally biased region" description="Pro residues" evidence="1">
    <location>
        <begin position="1"/>
        <end position="11"/>
    </location>
</feature>
<accession>A0AAD5TN03</accession>